<feature type="transmembrane region" description="Helical" evidence="13">
    <location>
        <begin position="210"/>
        <end position="230"/>
    </location>
</feature>
<dbReference type="InterPro" id="IPR013130">
    <property type="entry name" value="Fe3_Rdtase_TM_dom"/>
</dbReference>
<keyword evidence="3" id="KW-0285">Flavoprotein</keyword>
<feature type="transmembrane region" description="Helical" evidence="13">
    <location>
        <begin position="110"/>
        <end position="128"/>
    </location>
</feature>
<keyword evidence="8 13" id="KW-1133">Transmembrane helix</keyword>
<feature type="transmembrane region" description="Helical" evidence="13">
    <location>
        <begin position="179"/>
        <end position="198"/>
    </location>
</feature>
<dbReference type="Pfam" id="PF01794">
    <property type="entry name" value="Ferric_reduct"/>
    <property type="match status" value="1"/>
</dbReference>
<dbReference type="InterPro" id="IPR001433">
    <property type="entry name" value="OxRdtase_FAD/NAD-bd"/>
</dbReference>
<evidence type="ECO:0000313" key="15">
    <source>
        <dbReference type="EMBL" id="TFC09197.1"/>
    </source>
</evidence>
<dbReference type="Pfam" id="PF00175">
    <property type="entry name" value="NAD_binding_1"/>
    <property type="match status" value="1"/>
</dbReference>
<dbReference type="Gene3D" id="3.40.50.80">
    <property type="entry name" value="Nucleotide-binding domain of ferredoxin-NADP reductase (FNR) module"/>
    <property type="match status" value="1"/>
</dbReference>
<dbReference type="InterPro" id="IPR013112">
    <property type="entry name" value="FAD-bd_8"/>
</dbReference>
<keyword evidence="9" id="KW-0560">Oxidoreductase</keyword>
<dbReference type="InterPro" id="IPR017927">
    <property type="entry name" value="FAD-bd_FR_type"/>
</dbReference>
<dbReference type="RefSeq" id="WP_134569553.1">
    <property type="nucleotide sequence ID" value="NZ_SOFP01000085.1"/>
</dbReference>
<dbReference type="GO" id="GO:0046872">
    <property type="term" value="F:metal ion binding"/>
    <property type="evidence" value="ECO:0007669"/>
    <property type="project" value="UniProtKB-KW"/>
</dbReference>
<dbReference type="AlphaFoldDB" id="A0A4V3IDW0"/>
<dbReference type="SUPFAM" id="SSF52343">
    <property type="entry name" value="Ferredoxin reductase-like, C-terminal NADP-linked domain"/>
    <property type="match status" value="1"/>
</dbReference>
<dbReference type="Proteomes" id="UP000298412">
    <property type="component" value="Unassembled WGS sequence"/>
</dbReference>
<dbReference type="GO" id="GO:0051537">
    <property type="term" value="F:2 iron, 2 sulfur cluster binding"/>
    <property type="evidence" value="ECO:0007669"/>
    <property type="project" value="UniProtKB-KW"/>
</dbReference>
<dbReference type="CDD" id="cd06198">
    <property type="entry name" value="FNR_like_3"/>
    <property type="match status" value="1"/>
</dbReference>
<dbReference type="Pfam" id="PF08022">
    <property type="entry name" value="FAD_binding_8"/>
    <property type="match status" value="1"/>
</dbReference>
<evidence type="ECO:0000256" key="7">
    <source>
        <dbReference type="ARBA" id="ARBA00022827"/>
    </source>
</evidence>
<evidence type="ECO:0000256" key="2">
    <source>
        <dbReference type="ARBA" id="ARBA00004141"/>
    </source>
</evidence>
<dbReference type="PRINTS" id="PR00410">
    <property type="entry name" value="PHEHYDRXLASE"/>
</dbReference>
<evidence type="ECO:0000256" key="10">
    <source>
        <dbReference type="ARBA" id="ARBA00023004"/>
    </source>
</evidence>
<gene>
    <name evidence="15" type="ORF">E3O19_17450</name>
</gene>
<feature type="transmembrane region" description="Helical" evidence="13">
    <location>
        <begin position="148"/>
        <end position="167"/>
    </location>
</feature>
<feature type="transmembrane region" description="Helical" evidence="13">
    <location>
        <begin position="68"/>
        <end position="89"/>
    </location>
</feature>
<evidence type="ECO:0000256" key="1">
    <source>
        <dbReference type="ARBA" id="ARBA00001974"/>
    </source>
</evidence>
<keyword evidence="12 13" id="KW-0472">Membrane</keyword>
<evidence type="ECO:0000313" key="16">
    <source>
        <dbReference type="Proteomes" id="UP000298412"/>
    </source>
</evidence>
<dbReference type="GO" id="GO:0016491">
    <property type="term" value="F:oxidoreductase activity"/>
    <property type="evidence" value="ECO:0007669"/>
    <property type="project" value="UniProtKB-KW"/>
</dbReference>
<dbReference type="PROSITE" id="PS51384">
    <property type="entry name" value="FAD_FR"/>
    <property type="match status" value="1"/>
</dbReference>
<evidence type="ECO:0000256" key="12">
    <source>
        <dbReference type="ARBA" id="ARBA00023136"/>
    </source>
</evidence>
<comment type="caution">
    <text evidence="15">The sequence shown here is derived from an EMBL/GenBank/DDBJ whole genome shotgun (WGS) entry which is preliminary data.</text>
</comment>
<name>A0A4V3IDW0_9MICO</name>
<protein>
    <submittedName>
        <fullName evidence="15">Oxidoreductase</fullName>
    </submittedName>
</protein>
<feature type="domain" description="FAD-binding FR-type" evidence="14">
    <location>
        <begin position="235"/>
        <end position="335"/>
    </location>
</feature>
<dbReference type="PANTHER" id="PTHR47354:SF8">
    <property type="entry name" value="1,2-PHENYLACETYL-COA EPOXIDASE, SUBUNIT E"/>
    <property type="match status" value="1"/>
</dbReference>
<dbReference type="InterPro" id="IPR039261">
    <property type="entry name" value="FNR_nucleotide-bd"/>
</dbReference>
<sequence length="468" mass="51130">MSLDTGPTQRHTLVPRIHPNYRRRMRLADGLQIIAVVSVALVIAIFLADGGAARIGTPADAITSLGVVTGLVGTDLLLLMMLLAARLPSIDRAFGHDSAMALHQSLGKPALYLILGHGVLLTIGYAMVQPVSVFAEVWIMLTTLPDMPLAFVGLGLLVTVVVTSLVVVRRRFRYEAWHLVHLLSYLAVLVSIPHQLSVGTLFREGSVQRYYWLALYIGVAGSIVLFRFIVPIVRSLRSRLSVTGVDPVARGVVSIRLSGRQLSRLKARSGQFFIWRFWTPKLWWQAHPFSLSAAPTGNALRITVRGLGDASTALSALPKGTRVSFEGPYGLFTDFARTSPRIVLIAAGIGVAPIRSLLETATFTPGQATVILRAGTVDDTYLVDELADLCRARGAELRILAGKRSPIGNSWLPADAVRAGITLGTLVPRLREADVYICGPRRWTDEVVRDARSAGLPTRQIHFERFDW</sequence>
<comment type="cofactor">
    <cofactor evidence="1">
        <name>FAD</name>
        <dbReference type="ChEBI" id="CHEBI:57692"/>
    </cofactor>
</comment>
<feature type="transmembrane region" description="Helical" evidence="13">
    <location>
        <begin position="30"/>
        <end position="48"/>
    </location>
</feature>
<dbReference type="OrthoDB" id="9801223at2"/>
<proteinExistence type="predicted"/>
<keyword evidence="7" id="KW-0274">FAD</keyword>
<keyword evidence="16" id="KW-1185">Reference proteome</keyword>
<dbReference type="GO" id="GO:0016020">
    <property type="term" value="C:membrane"/>
    <property type="evidence" value="ECO:0007669"/>
    <property type="project" value="UniProtKB-SubCell"/>
</dbReference>
<dbReference type="InterPro" id="IPR017938">
    <property type="entry name" value="Riboflavin_synthase-like_b-brl"/>
</dbReference>
<evidence type="ECO:0000259" key="14">
    <source>
        <dbReference type="PROSITE" id="PS51384"/>
    </source>
</evidence>
<comment type="subcellular location">
    <subcellularLocation>
        <location evidence="2">Membrane</location>
        <topology evidence="2">Multi-pass membrane protein</topology>
    </subcellularLocation>
</comment>
<evidence type="ECO:0000256" key="5">
    <source>
        <dbReference type="ARBA" id="ARBA00022714"/>
    </source>
</evidence>
<dbReference type="SUPFAM" id="SSF63380">
    <property type="entry name" value="Riboflavin synthase domain-like"/>
    <property type="match status" value="1"/>
</dbReference>
<dbReference type="InterPro" id="IPR050415">
    <property type="entry name" value="MRET"/>
</dbReference>
<dbReference type="GO" id="GO:0050660">
    <property type="term" value="F:flavin adenine dinucleotide binding"/>
    <property type="evidence" value="ECO:0007669"/>
    <property type="project" value="TreeGrafter"/>
</dbReference>
<keyword evidence="5" id="KW-0001">2Fe-2S</keyword>
<keyword evidence="4 13" id="KW-0812">Transmembrane</keyword>
<evidence type="ECO:0000256" key="4">
    <source>
        <dbReference type="ARBA" id="ARBA00022692"/>
    </source>
</evidence>
<accession>A0A4V3IDW0</accession>
<keyword evidence="11" id="KW-0411">Iron-sulfur</keyword>
<organism evidence="15 16">
    <name type="scientific">Cryobacterium algoritolerans</name>
    <dbReference type="NCBI Taxonomy" id="1259184"/>
    <lineage>
        <taxon>Bacteria</taxon>
        <taxon>Bacillati</taxon>
        <taxon>Actinomycetota</taxon>
        <taxon>Actinomycetes</taxon>
        <taxon>Micrococcales</taxon>
        <taxon>Microbacteriaceae</taxon>
        <taxon>Cryobacterium</taxon>
    </lineage>
</organism>
<dbReference type="Gene3D" id="2.40.30.10">
    <property type="entry name" value="Translation factors"/>
    <property type="match status" value="1"/>
</dbReference>
<dbReference type="EMBL" id="SOFP01000085">
    <property type="protein sequence ID" value="TFC09197.1"/>
    <property type="molecule type" value="Genomic_DNA"/>
</dbReference>
<evidence type="ECO:0000256" key="9">
    <source>
        <dbReference type="ARBA" id="ARBA00023002"/>
    </source>
</evidence>
<reference evidence="15 16" key="1">
    <citation type="submission" date="2019-03" db="EMBL/GenBank/DDBJ databases">
        <title>Genomics of glacier-inhabiting Cryobacterium strains.</title>
        <authorList>
            <person name="Liu Q."/>
            <person name="Xin Y.-H."/>
        </authorList>
    </citation>
    <scope>NUCLEOTIDE SEQUENCE [LARGE SCALE GENOMIC DNA]</scope>
    <source>
        <strain evidence="15 16">MDT1-3</strain>
    </source>
</reference>
<evidence type="ECO:0000256" key="6">
    <source>
        <dbReference type="ARBA" id="ARBA00022723"/>
    </source>
</evidence>
<evidence type="ECO:0000256" key="11">
    <source>
        <dbReference type="ARBA" id="ARBA00023014"/>
    </source>
</evidence>
<keyword evidence="10" id="KW-0408">Iron</keyword>
<keyword evidence="6" id="KW-0479">Metal-binding</keyword>
<evidence type="ECO:0000256" key="13">
    <source>
        <dbReference type="SAM" id="Phobius"/>
    </source>
</evidence>
<evidence type="ECO:0000256" key="8">
    <source>
        <dbReference type="ARBA" id="ARBA00022989"/>
    </source>
</evidence>
<dbReference type="PANTHER" id="PTHR47354">
    <property type="entry name" value="NADH OXIDOREDUCTASE HCR"/>
    <property type="match status" value="1"/>
</dbReference>
<evidence type="ECO:0000256" key="3">
    <source>
        <dbReference type="ARBA" id="ARBA00022630"/>
    </source>
</evidence>